<proteinExistence type="predicted"/>
<reference evidence="1 2" key="1">
    <citation type="submission" date="2024-04" db="EMBL/GenBank/DDBJ databases">
        <authorList>
            <person name="Fracassetti M."/>
        </authorList>
    </citation>
    <scope>NUCLEOTIDE SEQUENCE [LARGE SCALE GENOMIC DNA]</scope>
</reference>
<organism evidence="1 2">
    <name type="scientific">Linum trigynum</name>
    <dbReference type="NCBI Taxonomy" id="586398"/>
    <lineage>
        <taxon>Eukaryota</taxon>
        <taxon>Viridiplantae</taxon>
        <taxon>Streptophyta</taxon>
        <taxon>Embryophyta</taxon>
        <taxon>Tracheophyta</taxon>
        <taxon>Spermatophyta</taxon>
        <taxon>Magnoliopsida</taxon>
        <taxon>eudicotyledons</taxon>
        <taxon>Gunneridae</taxon>
        <taxon>Pentapetalae</taxon>
        <taxon>rosids</taxon>
        <taxon>fabids</taxon>
        <taxon>Malpighiales</taxon>
        <taxon>Linaceae</taxon>
        <taxon>Linum</taxon>
    </lineage>
</organism>
<evidence type="ECO:0000313" key="2">
    <source>
        <dbReference type="Proteomes" id="UP001497516"/>
    </source>
</evidence>
<evidence type="ECO:0000313" key="1">
    <source>
        <dbReference type="EMBL" id="CAL1383898.1"/>
    </source>
</evidence>
<dbReference type="AlphaFoldDB" id="A0AAV2ED83"/>
<keyword evidence="2" id="KW-1185">Reference proteome</keyword>
<name>A0AAV2ED83_9ROSI</name>
<dbReference type="Proteomes" id="UP001497516">
    <property type="component" value="Chromosome 4"/>
</dbReference>
<protein>
    <submittedName>
        <fullName evidence="1">Uncharacterized protein</fullName>
    </submittedName>
</protein>
<sequence length="75" mass="8389">MKIICHKSVHGDNLSSNRINNGLHGGIIHRGLRGKSLNTPLRLRLGIVNRLESWMAIKGENERRNSNTFTTTILG</sequence>
<accession>A0AAV2ED83</accession>
<gene>
    <name evidence="1" type="ORF">LTRI10_LOCUS25138</name>
</gene>
<dbReference type="EMBL" id="OZ034817">
    <property type="protein sequence ID" value="CAL1383898.1"/>
    <property type="molecule type" value="Genomic_DNA"/>
</dbReference>